<evidence type="ECO:0000259" key="1">
    <source>
        <dbReference type="Pfam" id="PF09860"/>
    </source>
</evidence>
<organism evidence="2 3">
    <name type="scientific">Microbacterium aquimaris</name>
    <dbReference type="NCBI Taxonomy" id="459816"/>
    <lineage>
        <taxon>Bacteria</taxon>
        <taxon>Bacillati</taxon>
        <taxon>Actinomycetota</taxon>
        <taxon>Actinomycetes</taxon>
        <taxon>Micrococcales</taxon>
        <taxon>Microbacteriaceae</taxon>
        <taxon>Microbacterium</taxon>
    </lineage>
</organism>
<protein>
    <submittedName>
        <fullName evidence="2">DUF2087 domain-containing protein</fullName>
    </submittedName>
</protein>
<feature type="domain" description="DUF2087" evidence="1">
    <location>
        <begin position="106"/>
        <end position="174"/>
    </location>
</feature>
<dbReference type="EMBL" id="JAWJYN010000001">
    <property type="protein sequence ID" value="MDZ8160571.1"/>
    <property type="molecule type" value="Genomic_DNA"/>
</dbReference>
<keyword evidence="3" id="KW-1185">Reference proteome</keyword>
<dbReference type="RefSeq" id="WP_194423274.1">
    <property type="nucleotide sequence ID" value="NZ_BAAAPT010000001.1"/>
</dbReference>
<comment type="caution">
    <text evidence="2">The sequence shown here is derived from an EMBL/GenBank/DDBJ whole genome shotgun (WGS) entry which is preliminary data.</text>
</comment>
<sequence>MSEPADTGEGVEVAPHRWRAVVAALANETARRVHAELTLGVHSATLQTLSPSRRRQITRVLTQAGLVREQNGRLAADNAVFADLLAAAPAPPKPTGLARFFDAGGRIAVYPSNPQVRAELLSSIARSVLDPGEVLSEQQFNARLSGHAHDVAILRRHLVDHGLIERTPSGTEYALPASEER</sequence>
<dbReference type="Proteomes" id="UP001291912">
    <property type="component" value="Unassembled WGS sequence"/>
</dbReference>
<dbReference type="InterPro" id="IPR018656">
    <property type="entry name" value="DUF2087"/>
</dbReference>
<gene>
    <name evidence="2" type="ORF">R2Q92_01900</name>
</gene>
<evidence type="ECO:0000313" key="3">
    <source>
        <dbReference type="Proteomes" id="UP001291912"/>
    </source>
</evidence>
<evidence type="ECO:0000313" key="2">
    <source>
        <dbReference type="EMBL" id="MDZ8160571.1"/>
    </source>
</evidence>
<reference evidence="2 3" key="1">
    <citation type="submission" date="2023-10" db="EMBL/GenBank/DDBJ databases">
        <title>Microbacterium xanthum sp. nov., isolated from seaweed.</title>
        <authorList>
            <person name="Lee S.D."/>
        </authorList>
    </citation>
    <scope>NUCLEOTIDE SEQUENCE [LARGE SCALE GENOMIC DNA]</scope>
    <source>
        <strain evidence="2 3">KCTC 19124</strain>
    </source>
</reference>
<proteinExistence type="predicted"/>
<accession>A0ABU5N3B2</accession>
<dbReference type="Pfam" id="PF09860">
    <property type="entry name" value="DUF2087"/>
    <property type="match status" value="1"/>
</dbReference>
<name>A0ABU5N3B2_9MICO</name>